<evidence type="ECO:0000313" key="3">
    <source>
        <dbReference type="Proteomes" id="UP001642360"/>
    </source>
</evidence>
<dbReference type="Proteomes" id="UP001642360">
    <property type="component" value="Unassembled WGS sequence"/>
</dbReference>
<accession>A0ABC8SZW1</accession>
<proteinExistence type="predicted"/>
<comment type="caution">
    <text evidence="2">The sequence shown here is derived from an EMBL/GenBank/DDBJ whole genome shotgun (WGS) entry which is preliminary data.</text>
</comment>
<feature type="compositionally biased region" description="Gly residues" evidence="1">
    <location>
        <begin position="69"/>
        <end position="89"/>
    </location>
</feature>
<name>A0ABC8SZW1_9AQUA</name>
<keyword evidence="3" id="KW-1185">Reference proteome</keyword>
<evidence type="ECO:0000313" key="2">
    <source>
        <dbReference type="EMBL" id="CAK9162734.1"/>
    </source>
</evidence>
<sequence>MSRLKTKYEAIRSQILGGSSLLLLLEVFSRIQRAILSTMSSGIDHGVSTDCSALVVPLSHSDGHRGGHGVRGGQGGRTRGRMGGRGGRSGPRSCTH</sequence>
<dbReference type="AlphaFoldDB" id="A0ABC8SZW1"/>
<protein>
    <submittedName>
        <fullName evidence="2">Uncharacterized protein</fullName>
    </submittedName>
</protein>
<dbReference type="EMBL" id="CAUOFW020003946">
    <property type="protein sequence ID" value="CAK9162734.1"/>
    <property type="molecule type" value="Genomic_DNA"/>
</dbReference>
<evidence type="ECO:0000256" key="1">
    <source>
        <dbReference type="SAM" id="MobiDB-lite"/>
    </source>
</evidence>
<organism evidence="2 3">
    <name type="scientific">Ilex paraguariensis</name>
    <name type="common">yerba mate</name>
    <dbReference type="NCBI Taxonomy" id="185542"/>
    <lineage>
        <taxon>Eukaryota</taxon>
        <taxon>Viridiplantae</taxon>
        <taxon>Streptophyta</taxon>
        <taxon>Embryophyta</taxon>
        <taxon>Tracheophyta</taxon>
        <taxon>Spermatophyta</taxon>
        <taxon>Magnoliopsida</taxon>
        <taxon>eudicotyledons</taxon>
        <taxon>Gunneridae</taxon>
        <taxon>Pentapetalae</taxon>
        <taxon>asterids</taxon>
        <taxon>campanulids</taxon>
        <taxon>Aquifoliales</taxon>
        <taxon>Aquifoliaceae</taxon>
        <taxon>Ilex</taxon>
    </lineage>
</organism>
<feature type="region of interest" description="Disordered" evidence="1">
    <location>
        <begin position="58"/>
        <end position="96"/>
    </location>
</feature>
<reference evidence="2 3" key="1">
    <citation type="submission" date="2024-02" db="EMBL/GenBank/DDBJ databases">
        <authorList>
            <person name="Vignale AGUSTIN F."/>
            <person name="Sosa J E."/>
            <person name="Modenutti C."/>
        </authorList>
    </citation>
    <scope>NUCLEOTIDE SEQUENCE [LARGE SCALE GENOMIC DNA]</scope>
</reference>
<gene>
    <name evidence="2" type="ORF">ILEXP_LOCUS31680</name>
</gene>